<dbReference type="Proteomes" id="UP000664991">
    <property type="component" value="Unassembled WGS sequence"/>
</dbReference>
<evidence type="ECO:0008006" key="4">
    <source>
        <dbReference type="Google" id="ProtNLM"/>
    </source>
</evidence>
<sequence>MAAAGRGGSRFKVDTRPCLREDMTWNEQEKTELFADNFCNVCGVVLQFESQRISHYEAYPGSYSISQAEENQLPHPLPTHDSKQRLDSVTYCQPTRDCFPEKPVPLSLSQQDNNSGTYSVESEVYKHLSSENDTSEHQVGHKRKHQKKRRHMEKGEERPEKEQSKHKRKKSYADTDLDKHKGTGERKRDGDKFRVSSGRLKHRKKKKSRGVPSEKEERKHKKEKKKSVEEKTEEEMLWDESILGF</sequence>
<accession>A0A835ZRV0</accession>
<dbReference type="InterPro" id="IPR036236">
    <property type="entry name" value="Znf_C2H2_sf"/>
</dbReference>
<dbReference type="SUPFAM" id="SSF57667">
    <property type="entry name" value="beta-beta-alpha zinc fingers"/>
    <property type="match status" value="1"/>
</dbReference>
<proteinExistence type="predicted"/>
<dbReference type="EMBL" id="JAEMGP010000027">
    <property type="protein sequence ID" value="KAG5194253.1"/>
    <property type="molecule type" value="Genomic_DNA"/>
</dbReference>
<dbReference type="PANTHER" id="PTHR46742">
    <property type="entry name" value="LYSINE-RICH COILED-COIL PROTEIN 1"/>
    <property type="match status" value="1"/>
</dbReference>
<organism evidence="2 3">
    <name type="scientific">Ovis aries</name>
    <name type="common">Sheep</name>
    <dbReference type="NCBI Taxonomy" id="9940"/>
    <lineage>
        <taxon>Eukaryota</taxon>
        <taxon>Metazoa</taxon>
        <taxon>Chordata</taxon>
        <taxon>Craniata</taxon>
        <taxon>Vertebrata</taxon>
        <taxon>Euteleostomi</taxon>
        <taxon>Mammalia</taxon>
        <taxon>Eutheria</taxon>
        <taxon>Laurasiatheria</taxon>
        <taxon>Artiodactyla</taxon>
        <taxon>Ruminantia</taxon>
        <taxon>Pecora</taxon>
        <taxon>Bovidae</taxon>
        <taxon>Caprinae</taxon>
        <taxon>Ovis</taxon>
    </lineage>
</organism>
<dbReference type="PANTHER" id="PTHR46742:SF2">
    <property type="entry name" value="ZINC FINGER MATRIN-TYPE PROTEIN 1"/>
    <property type="match status" value="1"/>
</dbReference>
<reference evidence="2 3" key="1">
    <citation type="submission" date="2020-12" db="EMBL/GenBank/DDBJ databases">
        <title>De novo assembly of Tibetan sheep genome.</title>
        <authorList>
            <person name="Li X."/>
        </authorList>
    </citation>
    <scope>NUCLEOTIDE SEQUENCE [LARGE SCALE GENOMIC DNA]</scope>
    <source>
        <tissue evidence="2">Heart</tissue>
    </source>
</reference>
<evidence type="ECO:0000313" key="3">
    <source>
        <dbReference type="Proteomes" id="UP000664991"/>
    </source>
</evidence>
<feature type="region of interest" description="Disordered" evidence="1">
    <location>
        <begin position="123"/>
        <end position="245"/>
    </location>
</feature>
<feature type="compositionally biased region" description="Basic and acidic residues" evidence="1">
    <location>
        <begin position="153"/>
        <end position="163"/>
    </location>
</feature>
<feature type="compositionally biased region" description="Basic and acidic residues" evidence="1">
    <location>
        <begin position="123"/>
        <end position="139"/>
    </location>
</feature>
<name>A0A835ZRV0_SHEEP</name>
<gene>
    <name evidence="2" type="ORF">JEQ12_020614</name>
</gene>
<comment type="caution">
    <text evidence="2">The sequence shown here is derived from an EMBL/GenBank/DDBJ whole genome shotgun (WGS) entry which is preliminary data.</text>
</comment>
<feature type="compositionally biased region" description="Basic residues" evidence="1">
    <location>
        <begin position="140"/>
        <end position="152"/>
    </location>
</feature>
<evidence type="ECO:0000256" key="1">
    <source>
        <dbReference type="SAM" id="MobiDB-lite"/>
    </source>
</evidence>
<protein>
    <recommendedName>
        <fullName evidence="4">Zinc finger matrin-type protein 1</fullName>
    </recommendedName>
</protein>
<evidence type="ECO:0000313" key="2">
    <source>
        <dbReference type="EMBL" id="KAG5194253.1"/>
    </source>
</evidence>
<dbReference type="AlphaFoldDB" id="A0A835ZRV0"/>
<feature type="compositionally biased region" description="Basic residues" evidence="1">
    <location>
        <begin position="199"/>
        <end position="209"/>
    </location>
</feature>
<feature type="compositionally biased region" description="Basic and acidic residues" evidence="1">
    <location>
        <begin position="171"/>
        <end position="194"/>
    </location>
</feature>